<feature type="transmembrane region" description="Helical" evidence="6">
    <location>
        <begin position="220"/>
        <end position="238"/>
    </location>
</feature>
<evidence type="ECO:0000256" key="3">
    <source>
        <dbReference type="ARBA" id="ARBA00022989"/>
    </source>
</evidence>
<keyword evidence="4 6" id="KW-0472">Membrane</keyword>
<protein>
    <submittedName>
        <fullName evidence="8">Major facilitator superfamily-domain-containing protein</fullName>
    </submittedName>
</protein>
<dbReference type="PANTHER" id="PTHR42718">
    <property type="entry name" value="MAJOR FACILITATOR SUPERFAMILY MULTIDRUG TRANSPORTER MFSC"/>
    <property type="match status" value="1"/>
</dbReference>
<feature type="domain" description="Major facilitator superfamily (MFS) profile" evidence="7">
    <location>
        <begin position="65"/>
        <end position="517"/>
    </location>
</feature>
<organism evidence="8 9">
    <name type="scientific">Podospora aff. communis PSN243</name>
    <dbReference type="NCBI Taxonomy" id="3040156"/>
    <lineage>
        <taxon>Eukaryota</taxon>
        <taxon>Fungi</taxon>
        <taxon>Dikarya</taxon>
        <taxon>Ascomycota</taxon>
        <taxon>Pezizomycotina</taxon>
        <taxon>Sordariomycetes</taxon>
        <taxon>Sordariomycetidae</taxon>
        <taxon>Sordariales</taxon>
        <taxon>Podosporaceae</taxon>
        <taxon>Podospora</taxon>
    </lineage>
</organism>
<sequence>MNAPQETSSLEPPPAQPHDANNTPDLEKHHGNPSTPTLDDISLDLEKLGRQRPAAFSSTFREIIFCSSLLISMLMAEFFISGFNIILPDVSHALRIPTADQIWPASVFSLVTGAFLLPLGRVADIYGAYVVFTSGLVWFFIWTLASGFATNYTMLIATRALGGFGPAAFMPSTVMLVGKTYRPGPRKNLVFGLYCAFAPIGFFLGIIVGGTVTQLLEWRWYFWLGSIVLFITCVMAYVTVPSDFQATRRENAHVKMDWWGVLTVVPGLVLVTFAITAGAHAPQGWKTPYILATFIPGVLFLGVAFYVEGWVAEQPLLPFDLFQPKYMGRLAVSMFFAYGVFGIFLFYASLHISQYMHASALKTAVWFSPMAAGGIILATVGGFTLHLLPGRVVLIISGIGSVFSVLLFAIIPDDGGYWAYVFPAMVGCTIGVDITYLISNTFITTNVPRHRQGLAGGLINSLLFLGISFFLGMADLAVSEDLKRHPDGLGHKVAFWFATACASVALLIFLTIKIPKAESELTMEEKEERNQRMRALERAAQNTGEKSVI</sequence>
<dbReference type="EMBL" id="MU865996">
    <property type="protein sequence ID" value="KAK4443279.1"/>
    <property type="molecule type" value="Genomic_DNA"/>
</dbReference>
<feature type="transmembrane region" description="Helical" evidence="6">
    <location>
        <begin position="258"/>
        <end position="277"/>
    </location>
</feature>
<feature type="transmembrane region" description="Helical" evidence="6">
    <location>
        <begin position="102"/>
        <end position="119"/>
    </location>
</feature>
<gene>
    <name evidence="8" type="ORF">QBC34DRAFT_443516</name>
</gene>
<feature type="transmembrane region" description="Helical" evidence="6">
    <location>
        <begin position="364"/>
        <end position="385"/>
    </location>
</feature>
<evidence type="ECO:0000256" key="6">
    <source>
        <dbReference type="SAM" id="Phobius"/>
    </source>
</evidence>
<dbReference type="SUPFAM" id="SSF103473">
    <property type="entry name" value="MFS general substrate transporter"/>
    <property type="match status" value="2"/>
</dbReference>
<dbReference type="Pfam" id="PF07690">
    <property type="entry name" value="MFS_1"/>
    <property type="match status" value="1"/>
</dbReference>
<feature type="region of interest" description="Disordered" evidence="5">
    <location>
        <begin position="1"/>
        <end position="36"/>
    </location>
</feature>
<comment type="caution">
    <text evidence="8">The sequence shown here is derived from an EMBL/GenBank/DDBJ whole genome shotgun (WGS) entry which is preliminary data.</text>
</comment>
<evidence type="ECO:0000313" key="8">
    <source>
        <dbReference type="EMBL" id="KAK4443279.1"/>
    </source>
</evidence>
<dbReference type="InterPro" id="IPR011701">
    <property type="entry name" value="MFS"/>
</dbReference>
<feature type="transmembrane region" description="Helical" evidence="6">
    <location>
        <begin position="392"/>
        <end position="411"/>
    </location>
</feature>
<accession>A0AAV9G5A7</accession>
<feature type="compositionally biased region" description="Polar residues" evidence="5">
    <location>
        <begin position="1"/>
        <end position="10"/>
    </location>
</feature>
<evidence type="ECO:0000256" key="5">
    <source>
        <dbReference type="SAM" id="MobiDB-lite"/>
    </source>
</evidence>
<dbReference type="InterPro" id="IPR020846">
    <property type="entry name" value="MFS_dom"/>
</dbReference>
<evidence type="ECO:0000259" key="7">
    <source>
        <dbReference type="PROSITE" id="PS50850"/>
    </source>
</evidence>
<feature type="transmembrane region" description="Helical" evidence="6">
    <location>
        <begin position="63"/>
        <end position="87"/>
    </location>
</feature>
<dbReference type="InterPro" id="IPR036259">
    <property type="entry name" value="MFS_trans_sf"/>
</dbReference>
<dbReference type="Gene3D" id="1.20.1250.20">
    <property type="entry name" value="MFS general substrate transporter like domains"/>
    <property type="match status" value="2"/>
</dbReference>
<keyword evidence="3 6" id="KW-1133">Transmembrane helix</keyword>
<dbReference type="PANTHER" id="PTHR42718:SF11">
    <property type="entry name" value="MAJOR FACILITATOR SUPERFAMILY (MFS) PROFILE DOMAIN-CONTAINING PROTEIN"/>
    <property type="match status" value="1"/>
</dbReference>
<reference evidence="8" key="2">
    <citation type="submission" date="2023-05" db="EMBL/GenBank/DDBJ databases">
        <authorList>
            <consortium name="Lawrence Berkeley National Laboratory"/>
            <person name="Steindorff A."/>
            <person name="Hensen N."/>
            <person name="Bonometti L."/>
            <person name="Westerberg I."/>
            <person name="Brannstrom I.O."/>
            <person name="Guillou S."/>
            <person name="Cros-Aarteil S."/>
            <person name="Calhoun S."/>
            <person name="Haridas S."/>
            <person name="Kuo A."/>
            <person name="Mondo S."/>
            <person name="Pangilinan J."/>
            <person name="Riley R."/>
            <person name="Labutti K."/>
            <person name="Andreopoulos B."/>
            <person name="Lipzen A."/>
            <person name="Chen C."/>
            <person name="Yanf M."/>
            <person name="Daum C."/>
            <person name="Ng V."/>
            <person name="Clum A."/>
            <person name="Ohm R."/>
            <person name="Martin F."/>
            <person name="Silar P."/>
            <person name="Natvig D."/>
            <person name="Lalanne C."/>
            <person name="Gautier V."/>
            <person name="Ament-Velasquez S.L."/>
            <person name="Kruys A."/>
            <person name="Hutchinson M.I."/>
            <person name="Powell A.J."/>
            <person name="Barry K."/>
            <person name="Miller A.N."/>
            <person name="Grigoriev I.V."/>
            <person name="Debuchy R."/>
            <person name="Gladieux P."/>
            <person name="Thoren M.H."/>
            <person name="Johannesson H."/>
        </authorList>
    </citation>
    <scope>NUCLEOTIDE SEQUENCE</scope>
    <source>
        <strain evidence="8">PSN243</strain>
    </source>
</reference>
<dbReference type="Proteomes" id="UP001321760">
    <property type="component" value="Unassembled WGS sequence"/>
</dbReference>
<keyword evidence="9" id="KW-1185">Reference proteome</keyword>
<evidence type="ECO:0000256" key="2">
    <source>
        <dbReference type="ARBA" id="ARBA00022692"/>
    </source>
</evidence>
<feature type="transmembrane region" description="Helical" evidence="6">
    <location>
        <begin position="417"/>
        <end position="442"/>
    </location>
</feature>
<feature type="compositionally biased region" description="Basic and acidic residues" evidence="5">
    <location>
        <begin position="523"/>
        <end position="537"/>
    </location>
</feature>
<evidence type="ECO:0000256" key="4">
    <source>
        <dbReference type="ARBA" id="ARBA00023136"/>
    </source>
</evidence>
<dbReference type="GO" id="GO:0022857">
    <property type="term" value="F:transmembrane transporter activity"/>
    <property type="evidence" value="ECO:0007669"/>
    <property type="project" value="InterPro"/>
</dbReference>
<feature type="transmembrane region" description="Helical" evidence="6">
    <location>
        <begin position="454"/>
        <end position="473"/>
    </location>
</feature>
<feature type="transmembrane region" description="Helical" evidence="6">
    <location>
        <begin position="330"/>
        <end position="352"/>
    </location>
</feature>
<feature type="region of interest" description="Disordered" evidence="5">
    <location>
        <begin position="523"/>
        <end position="549"/>
    </location>
</feature>
<reference evidence="8" key="1">
    <citation type="journal article" date="2023" name="Mol. Phylogenet. Evol.">
        <title>Genome-scale phylogeny and comparative genomics of the fungal order Sordariales.</title>
        <authorList>
            <person name="Hensen N."/>
            <person name="Bonometti L."/>
            <person name="Westerberg I."/>
            <person name="Brannstrom I.O."/>
            <person name="Guillou S."/>
            <person name="Cros-Aarteil S."/>
            <person name="Calhoun S."/>
            <person name="Haridas S."/>
            <person name="Kuo A."/>
            <person name="Mondo S."/>
            <person name="Pangilinan J."/>
            <person name="Riley R."/>
            <person name="LaButti K."/>
            <person name="Andreopoulos B."/>
            <person name="Lipzen A."/>
            <person name="Chen C."/>
            <person name="Yan M."/>
            <person name="Daum C."/>
            <person name="Ng V."/>
            <person name="Clum A."/>
            <person name="Steindorff A."/>
            <person name="Ohm R.A."/>
            <person name="Martin F."/>
            <person name="Silar P."/>
            <person name="Natvig D.O."/>
            <person name="Lalanne C."/>
            <person name="Gautier V."/>
            <person name="Ament-Velasquez S.L."/>
            <person name="Kruys A."/>
            <person name="Hutchinson M.I."/>
            <person name="Powell A.J."/>
            <person name="Barry K."/>
            <person name="Miller A.N."/>
            <person name="Grigoriev I.V."/>
            <person name="Debuchy R."/>
            <person name="Gladieux P."/>
            <person name="Hiltunen Thoren M."/>
            <person name="Johannesson H."/>
        </authorList>
    </citation>
    <scope>NUCLEOTIDE SEQUENCE</scope>
    <source>
        <strain evidence="8">PSN243</strain>
    </source>
</reference>
<dbReference type="GO" id="GO:0016020">
    <property type="term" value="C:membrane"/>
    <property type="evidence" value="ECO:0007669"/>
    <property type="project" value="UniProtKB-SubCell"/>
</dbReference>
<dbReference type="PROSITE" id="PS50850">
    <property type="entry name" value="MFS"/>
    <property type="match status" value="1"/>
</dbReference>
<keyword evidence="2 6" id="KW-0812">Transmembrane</keyword>
<feature type="transmembrane region" description="Helical" evidence="6">
    <location>
        <begin position="289"/>
        <end position="309"/>
    </location>
</feature>
<feature type="transmembrane region" description="Helical" evidence="6">
    <location>
        <begin position="126"/>
        <end position="144"/>
    </location>
</feature>
<evidence type="ECO:0000313" key="9">
    <source>
        <dbReference type="Proteomes" id="UP001321760"/>
    </source>
</evidence>
<name>A0AAV9G5A7_9PEZI</name>
<feature type="transmembrane region" description="Helical" evidence="6">
    <location>
        <begin position="493"/>
        <end position="512"/>
    </location>
</feature>
<dbReference type="AlphaFoldDB" id="A0AAV9G5A7"/>
<feature type="transmembrane region" description="Helical" evidence="6">
    <location>
        <begin position="189"/>
        <end position="208"/>
    </location>
</feature>
<feature type="compositionally biased region" description="Polar residues" evidence="5">
    <location>
        <begin position="540"/>
        <end position="549"/>
    </location>
</feature>
<feature type="transmembrane region" description="Helical" evidence="6">
    <location>
        <begin position="156"/>
        <end position="177"/>
    </location>
</feature>
<proteinExistence type="predicted"/>
<comment type="subcellular location">
    <subcellularLocation>
        <location evidence="1">Membrane</location>
        <topology evidence="1">Multi-pass membrane protein</topology>
    </subcellularLocation>
</comment>
<evidence type="ECO:0000256" key="1">
    <source>
        <dbReference type="ARBA" id="ARBA00004141"/>
    </source>
</evidence>